<dbReference type="Proteomes" id="UP000199079">
    <property type="component" value="Unassembled WGS sequence"/>
</dbReference>
<dbReference type="GO" id="GO:0019634">
    <property type="term" value="P:organic phosphonate metabolic process"/>
    <property type="evidence" value="ECO:0007669"/>
    <property type="project" value="InterPro"/>
</dbReference>
<keyword evidence="2" id="KW-1185">Reference proteome</keyword>
<dbReference type="Pfam" id="PF05845">
    <property type="entry name" value="PhnH"/>
    <property type="match status" value="1"/>
</dbReference>
<reference evidence="2" key="1">
    <citation type="submission" date="2016-10" db="EMBL/GenBank/DDBJ databases">
        <authorList>
            <person name="Varghese N."/>
            <person name="Submissions S."/>
        </authorList>
    </citation>
    <scope>NUCLEOTIDE SEQUENCE [LARGE SCALE GENOMIC DNA]</scope>
    <source>
        <strain evidence="2">DC30,IBRC 10041,KCTC 4046</strain>
    </source>
</reference>
<proteinExistence type="predicted"/>
<dbReference type="Gene3D" id="3.40.50.11310">
    <property type="entry name" value="Bacterial phosphonate metabolism protein PhnH"/>
    <property type="match status" value="1"/>
</dbReference>
<accession>A0A1H3LJD9</accession>
<dbReference type="RefSeq" id="WP_092733693.1">
    <property type="nucleotide sequence ID" value="NZ_FNPC01000007.1"/>
</dbReference>
<evidence type="ECO:0000313" key="1">
    <source>
        <dbReference type="EMBL" id="SDY64068.1"/>
    </source>
</evidence>
<sequence length="185" mass="19601">MSIHDFDRVHDTQACYRALVDSTSHPGTIHEVTPSPADRTVLLTLVDEETALHTDDDAVRETLSDEGRYVAASLETADIIHVHGSTDGAITDASRGTLKEPSEGATVLYRVDTVSTPSDAATNVTVSGPGVPGERRVAVALPPAELVALVDAQSDYPRGIDAYVTDGTHLVAFPRSVNLTVEEVA</sequence>
<dbReference type="SUPFAM" id="SSF159709">
    <property type="entry name" value="PhnH-like"/>
    <property type="match status" value="1"/>
</dbReference>
<dbReference type="NCBIfam" id="TIGR03292">
    <property type="entry name" value="PhnH_redo"/>
    <property type="match status" value="1"/>
</dbReference>
<evidence type="ECO:0000313" key="2">
    <source>
        <dbReference type="Proteomes" id="UP000199079"/>
    </source>
</evidence>
<dbReference type="OrthoDB" id="184031at2157"/>
<dbReference type="EMBL" id="FNPC01000007">
    <property type="protein sequence ID" value="SDY64068.1"/>
    <property type="molecule type" value="Genomic_DNA"/>
</dbReference>
<name>A0A1H3LJD9_9EURY</name>
<protein>
    <submittedName>
        <fullName evidence="1">Alpha-D-ribose 1-methylphosphonate 5-triphosphate synthase subunit PhnH</fullName>
    </submittedName>
</protein>
<gene>
    <name evidence="1" type="ORF">SAMN05216564_10798</name>
</gene>
<dbReference type="InterPro" id="IPR008772">
    <property type="entry name" value="Phosphonate_metab_PhnH"/>
</dbReference>
<dbReference type="InterPro" id="IPR038058">
    <property type="entry name" value="PhnH-like_sp"/>
</dbReference>
<dbReference type="AlphaFoldDB" id="A0A1H3LJD9"/>
<organism evidence="1 2">
    <name type="scientific">Halopenitus persicus</name>
    <dbReference type="NCBI Taxonomy" id="1048396"/>
    <lineage>
        <taxon>Archaea</taxon>
        <taxon>Methanobacteriati</taxon>
        <taxon>Methanobacteriota</taxon>
        <taxon>Stenosarchaea group</taxon>
        <taxon>Halobacteria</taxon>
        <taxon>Halobacteriales</taxon>
        <taxon>Haloferacaceae</taxon>
        <taxon>Halopenitus</taxon>
    </lineage>
</organism>